<dbReference type="Proteomes" id="UP000019116">
    <property type="component" value="Chromosome 2A"/>
</dbReference>
<evidence type="ECO:0000313" key="6">
    <source>
        <dbReference type="EnsemblPlants" id="TraesCS2A02G359500.1.cds1"/>
    </source>
</evidence>
<evidence type="ECO:0000313" key="7">
    <source>
        <dbReference type="Proteomes" id="UP000019116"/>
    </source>
</evidence>
<dbReference type="Gramene" id="TraesLAC2A03G00744530.1">
    <property type="protein sequence ID" value="TraesLAC2A03G00744530.1.CDS1"/>
    <property type="gene ID" value="TraesLAC2A03G00744530"/>
</dbReference>
<reference evidence="6" key="1">
    <citation type="submission" date="2018-08" db="EMBL/GenBank/DDBJ databases">
        <authorList>
            <person name="Rossello M."/>
        </authorList>
    </citation>
    <scope>NUCLEOTIDE SEQUENCE [LARGE SCALE GENOMIC DNA]</scope>
    <source>
        <strain evidence="6">cv. Chinese Spring</strain>
    </source>
</reference>
<name>A0A3B6B268_WHEAT</name>
<dbReference type="PANTHER" id="PTHR32093:SF148">
    <property type="entry name" value="OSJNBA0014K14.21 PROTEIN"/>
    <property type="match status" value="1"/>
</dbReference>
<dbReference type="Gramene" id="TraesJUL2A03G00745400.1">
    <property type="protein sequence ID" value="TraesJUL2A03G00745400.1.CDS1"/>
    <property type="gene ID" value="TraesJUL2A03G00745400"/>
</dbReference>
<dbReference type="OMA" id="SIMECAN"/>
<dbReference type="Gramene" id="TraesJAG2A03G00740790.1">
    <property type="protein sequence ID" value="TraesJAG2A03G00740790.1.CDS1"/>
    <property type="gene ID" value="TraesJAG2A03G00740790"/>
</dbReference>
<dbReference type="STRING" id="4565.A0A3B6B268"/>
<dbReference type="InterPro" id="IPR001611">
    <property type="entry name" value="Leu-rich_rpt"/>
</dbReference>
<evidence type="ECO:0000256" key="5">
    <source>
        <dbReference type="SAM" id="SignalP"/>
    </source>
</evidence>
<dbReference type="Pfam" id="PF00560">
    <property type="entry name" value="LRR_1"/>
    <property type="match status" value="1"/>
</dbReference>
<dbReference type="Gramene" id="TraesSTA2A03G00738980.1">
    <property type="protein sequence ID" value="TraesSTA2A03G00738980.1.CDS1"/>
    <property type="gene ID" value="TraesSTA2A03G00738980"/>
</dbReference>
<feature type="chain" id="PRO_5043171482" description="Leucine-rich repeat-containing N-terminal plant-type domain-containing protein" evidence="5">
    <location>
        <begin position="25"/>
        <end position="449"/>
    </location>
</feature>
<protein>
    <recommendedName>
        <fullName evidence="8">Leucine-rich repeat-containing N-terminal plant-type domain-containing protein</fullName>
    </recommendedName>
</protein>
<dbReference type="Gramene" id="TraesNOR2A03G00750340.1">
    <property type="protein sequence ID" value="TraesNOR2A03G00750340.1.CDS1"/>
    <property type="gene ID" value="TraesNOR2A03G00750340"/>
</dbReference>
<dbReference type="InterPro" id="IPR032675">
    <property type="entry name" value="LRR_dom_sf"/>
</dbReference>
<dbReference type="SMR" id="A0A3B6B268"/>
<dbReference type="Gramene" id="TraesPARA_EIv1.0_0377940.1">
    <property type="protein sequence ID" value="TraesPARA_EIv1.0_0377940.1.CDS1"/>
    <property type="gene ID" value="TraesPARA_EIv1.0_0377940"/>
</dbReference>
<dbReference type="RefSeq" id="XP_044453462.1">
    <property type="nucleotide sequence ID" value="XM_044597527.1"/>
</dbReference>
<evidence type="ECO:0000256" key="1">
    <source>
        <dbReference type="ARBA" id="ARBA00004613"/>
    </source>
</evidence>
<comment type="subcellular location">
    <subcellularLocation>
        <location evidence="1">Secreted</location>
    </subcellularLocation>
</comment>
<dbReference type="OrthoDB" id="676979at2759"/>
<sequence length="449" mass="48848">MARPLPRRLALFCVLASCIALALAAGTTRPSRRGLAVGDSQDGGASDVGVGGGGGYDDSLMPRPAPSSEPRACQFENERLYRAYLVIQKFRKTVICDPKGVTATWAGTDLCGSYKGFFCGRPINVSDRTVASVDLNGFNLRSDSLQGFVDGLPDLALFHANSNSFGGAVPNLRGLQYFYELDLSNNKLAPAPFPTDVLGLTNATFIDIRFNSFFGELPAGLFGSFPEVEAIFVNNNRFSGQLPDNLGDSPVNYLSLANNDFTGPIPSSIGRAAGTLLEVLFLNNSLGGCLPYELGLLARATVIDAGTNRLTGTIPLSYACLRSVEQLNLADNLLYGVVHDSLCRLAYDGRLANLTLSGNYFTWLGPCCWDLVREGKLNVDRNCILWAPNQRSFHECAQFFHDNWSRMTCPVSKYVPCHPKWYAVDAASAREEPAAAEEYKYRTYSALHP</sequence>
<dbReference type="Gramene" id="TraesROB_scaffold_042672_01G000400.1">
    <property type="protein sequence ID" value="TraesROB_scaffold_042672_01G000400.1"/>
    <property type="gene ID" value="TraesROB_scaffold_042672_01G000400"/>
</dbReference>
<dbReference type="Gramene" id="TraesSYM2A03G00748210.1">
    <property type="protein sequence ID" value="TraesSYM2A03G00748210.1.CDS1"/>
    <property type="gene ID" value="TraesSYM2A03G00748210"/>
</dbReference>
<gene>
    <name evidence="6" type="primary">LOC123185685</name>
</gene>
<reference evidence="6" key="2">
    <citation type="submission" date="2018-10" db="UniProtKB">
        <authorList>
            <consortium name="EnsemblPlants"/>
        </authorList>
    </citation>
    <scope>IDENTIFICATION</scope>
</reference>
<evidence type="ECO:0000256" key="2">
    <source>
        <dbReference type="ARBA" id="ARBA00022525"/>
    </source>
</evidence>
<feature type="signal peptide" evidence="5">
    <location>
        <begin position="1"/>
        <end position="24"/>
    </location>
</feature>
<keyword evidence="7" id="KW-1185">Reference proteome</keyword>
<evidence type="ECO:0000256" key="4">
    <source>
        <dbReference type="ARBA" id="ARBA00022737"/>
    </source>
</evidence>
<dbReference type="Gramene" id="TraesCLE_scaffold_042122_01G000400.1">
    <property type="protein sequence ID" value="TraesCLE_scaffold_042122_01G000400.1"/>
    <property type="gene ID" value="TraesCLE_scaffold_042122_01G000400"/>
</dbReference>
<dbReference type="Gramene" id="TraesMAC2A03G00739360.1">
    <property type="protein sequence ID" value="TraesMAC2A03G00739360.1.CDS1"/>
    <property type="gene ID" value="TraesMAC2A03G00739360"/>
</dbReference>
<dbReference type="Gene3D" id="3.80.10.10">
    <property type="entry name" value="Ribonuclease Inhibitor"/>
    <property type="match status" value="1"/>
</dbReference>
<dbReference type="GeneID" id="123185685"/>
<dbReference type="PANTHER" id="PTHR32093">
    <property type="entry name" value="LEUCINE-RICH REPEAT EXTENSIN-LIKE PROTEIN 3-RELATED"/>
    <property type="match status" value="1"/>
</dbReference>
<dbReference type="Gramene" id="TraesARI2A03G00748330.1">
    <property type="protein sequence ID" value="TraesARI2A03G00748330.1.CDS1"/>
    <property type="gene ID" value="TraesARI2A03G00748330"/>
</dbReference>
<dbReference type="EnsemblPlants" id="TraesCS2A02G359500.1">
    <property type="protein sequence ID" value="TraesCS2A02G359500.1.cds1"/>
    <property type="gene ID" value="TraesCS2A02G359500"/>
</dbReference>
<dbReference type="InterPro" id="IPR051582">
    <property type="entry name" value="LRR_extensin-like_regulator"/>
</dbReference>
<dbReference type="Gramene" id="TraesCS2A03G0876700.1">
    <property type="protein sequence ID" value="TraesCS2A03G0876700.1.CDS1"/>
    <property type="gene ID" value="TraesCS2A03G0876700"/>
</dbReference>
<evidence type="ECO:0000256" key="3">
    <source>
        <dbReference type="ARBA" id="ARBA00022729"/>
    </source>
</evidence>
<dbReference type="Gramene" id="TraesWEE_scaffold_018817_01G000400.1">
    <property type="protein sequence ID" value="TraesWEE_scaffold_018817_01G000400.1"/>
    <property type="gene ID" value="TraesWEE_scaffold_018817_01G000400"/>
</dbReference>
<evidence type="ECO:0008006" key="8">
    <source>
        <dbReference type="Google" id="ProtNLM"/>
    </source>
</evidence>
<dbReference type="AlphaFoldDB" id="A0A3B6B268"/>
<organism evidence="6">
    <name type="scientific">Triticum aestivum</name>
    <name type="common">Wheat</name>
    <dbReference type="NCBI Taxonomy" id="4565"/>
    <lineage>
        <taxon>Eukaryota</taxon>
        <taxon>Viridiplantae</taxon>
        <taxon>Streptophyta</taxon>
        <taxon>Embryophyta</taxon>
        <taxon>Tracheophyta</taxon>
        <taxon>Spermatophyta</taxon>
        <taxon>Magnoliopsida</taxon>
        <taxon>Liliopsida</taxon>
        <taxon>Poales</taxon>
        <taxon>Poaceae</taxon>
        <taxon>BOP clade</taxon>
        <taxon>Pooideae</taxon>
        <taxon>Triticodae</taxon>
        <taxon>Triticeae</taxon>
        <taxon>Triticinae</taxon>
        <taxon>Triticum</taxon>
    </lineage>
</organism>
<keyword evidence="2" id="KW-0964">Secreted</keyword>
<dbReference type="Gramene" id="TraesCS2A02G359500.1">
    <property type="protein sequence ID" value="TraesCS2A02G359500.1.cds1"/>
    <property type="gene ID" value="TraesCS2A02G359500"/>
</dbReference>
<accession>A0A3B6B268</accession>
<dbReference type="SUPFAM" id="SSF52058">
    <property type="entry name" value="L domain-like"/>
    <property type="match status" value="1"/>
</dbReference>
<keyword evidence="4" id="KW-0677">Repeat</keyword>
<dbReference type="Gramene" id="TraesLDM2A03G00743240.1">
    <property type="protein sequence ID" value="TraesLDM2A03G00743240.1.CDS1"/>
    <property type="gene ID" value="TraesLDM2A03G00743240"/>
</dbReference>
<keyword evidence="3 5" id="KW-0732">Signal</keyword>
<dbReference type="Gramene" id="TraesCAD_scaffold_021384_01G000400.1">
    <property type="protein sequence ID" value="TraesCAD_scaffold_021384_01G000400.1"/>
    <property type="gene ID" value="TraesCAD_scaffold_021384_01G000400"/>
</dbReference>
<dbReference type="Gramene" id="TraesNORUn03G04661150.1">
    <property type="protein sequence ID" value="TraesNORUn03G04661150.1.CDS1"/>
    <property type="gene ID" value="TraesNORUn03G04661150"/>
</dbReference>
<proteinExistence type="predicted"/>
<dbReference type="GO" id="GO:0005576">
    <property type="term" value="C:extracellular region"/>
    <property type="evidence" value="ECO:0007669"/>
    <property type="project" value="UniProtKB-SubCell"/>
</dbReference>